<dbReference type="Proteomes" id="UP000286260">
    <property type="component" value="Unassembled WGS sequence"/>
</dbReference>
<evidence type="ECO:0008006" key="11">
    <source>
        <dbReference type="Google" id="ProtNLM"/>
    </source>
</evidence>
<name>A0A351E3S8_9BACT</name>
<dbReference type="STRING" id="46503.ERS852463_02565"/>
<sequence>MRVAYNKYSRRFDFSAPPTFVPVLLACIACWVVSYLYSVGYPVYGEVSATPLWNTICQTLPGKEFTYIIGMALMFGGAFLLHRANYVLVLIREKTMLPFLFYVLFISTNPDFFPLKSTSVGVFCLILAIYQLFTTYHDPEAREKAYSAALLIGIGSLLWVHLLWFLPLFWLGMYNFRSLTSRTFIASLLGVATVYWFLLGWCVWQRDFTLFNVPFSTLFKVRLLATDGIVLLDWISIMAIALLTVVASLNIVMHDTEDSLRSRQFLSFLIAMSVWAFSLYFLYDQVSEEFLETACVPASILIAHFFTVTRGKIVFWSFFTTVAVLVATLFIRIWNFL</sequence>
<dbReference type="EMBL" id="BQNZ01000002">
    <property type="protein sequence ID" value="GKH72484.1"/>
    <property type="molecule type" value="Genomic_DNA"/>
</dbReference>
<feature type="transmembrane region" description="Helical" evidence="1">
    <location>
        <begin position="313"/>
        <end position="334"/>
    </location>
</feature>
<keyword evidence="1" id="KW-0812">Transmembrane</keyword>
<evidence type="ECO:0000313" key="4">
    <source>
        <dbReference type="EMBL" id="RGZ49463.1"/>
    </source>
</evidence>
<evidence type="ECO:0000256" key="1">
    <source>
        <dbReference type="SAM" id="Phobius"/>
    </source>
</evidence>
<keyword evidence="1" id="KW-0472">Membrane</keyword>
<evidence type="ECO:0000313" key="6">
    <source>
        <dbReference type="EMBL" id="RHH80396.1"/>
    </source>
</evidence>
<dbReference type="RefSeq" id="WP_005649823.1">
    <property type="nucleotide sequence ID" value="NZ_BAABYG010000001.1"/>
</dbReference>
<reference evidence="3 10" key="2">
    <citation type="journal article" date="2019" name="Nat. Med.">
        <title>A library of human gut bacterial isolates paired with longitudinal multiomics data enables mechanistic microbiome research.</title>
        <authorList>
            <person name="Poyet M."/>
            <person name="Groussin M."/>
            <person name="Gibbons S.M."/>
            <person name="Avila-Pacheco J."/>
            <person name="Jiang X."/>
            <person name="Kearney S.M."/>
            <person name="Perrotta A.R."/>
            <person name="Berdy B."/>
            <person name="Zhao S."/>
            <person name="Lieberman T.D."/>
            <person name="Swanson P.K."/>
            <person name="Smith M."/>
            <person name="Roesemann S."/>
            <person name="Alexander J.E."/>
            <person name="Rich S.A."/>
            <person name="Livny J."/>
            <person name="Vlamakis H."/>
            <person name="Clish C."/>
            <person name="Bullock K."/>
            <person name="Deik A."/>
            <person name="Scott J."/>
            <person name="Pierce K.A."/>
            <person name="Xavier R.J."/>
            <person name="Alm E.J."/>
        </authorList>
    </citation>
    <scope>NUCLEOTIDE SEQUENCE [LARGE SCALE GENOMIC DNA]</scope>
    <source>
        <strain evidence="3 10">BIOML-A16</strain>
    </source>
</reference>
<proteinExistence type="predicted"/>
<dbReference type="PROSITE" id="PS51257">
    <property type="entry name" value="PROKAR_LIPOPROTEIN"/>
    <property type="match status" value="1"/>
</dbReference>
<comment type="caution">
    <text evidence="6">The sequence shown here is derived from an EMBL/GenBank/DDBJ whole genome shotgun (WGS) entry which is preliminary data.</text>
</comment>
<evidence type="ECO:0000313" key="7">
    <source>
        <dbReference type="Proteomes" id="UP000283732"/>
    </source>
</evidence>
<keyword evidence="1" id="KW-1133">Transmembrane helix</keyword>
<dbReference type="GeneID" id="49203727"/>
<evidence type="ECO:0000313" key="10">
    <source>
        <dbReference type="Proteomes" id="UP000448908"/>
    </source>
</evidence>
<dbReference type="OrthoDB" id="1116060at2"/>
<feature type="transmembrane region" description="Helical" evidence="1">
    <location>
        <begin position="183"/>
        <end position="204"/>
    </location>
</feature>
<dbReference type="Proteomes" id="UP000448908">
    <property type="component" value="Unassembled WGS sequence"/>
</dbReference>
<dbReference type="Proteomes" id="UP000283732">
    <property type="component" value="Unassembled WGS sequence"/>
</dbReference>
<gene>
    <name evidence="2" type="ORF">CE91St3_23470</name>
    <name evidence="6" type="ORF">DW191_04700</name>
    <name evidence="5" type="ORF">DW828_02365</name>
    <name evidence="4" type="ORF">DW986_06790</name>
    <name evidence="3" type="ORF">GMD92_01880</name>
</gene>
<feature type="transmembrane region" description="Helical" evidence="1">
    <location>
        <begin position="20"/>
        <end position="45"/>
    </location>
</feature>
<dbReference type="AlphaFoldDB" id="A0A351E3S8"/>
<evidence type="ECO:0000313" key="5">
    <source>
        <dbReference type="EMBL" id="RHC89417.1"/>
    </source>
</evidence>
<protein>
    <recommendedName>
        <fullName evidence="11">Transmembrane protein</fullName>
    </recommendedName>
</protein>
<feature type="transmembrane region" description="Helical" evidence="1">
    <location>
        <begin position="112"/>
        <end position="133"/>
    </location>
</feature>
<dbReference type="Proteomes" id="UP001055114">
    <property type="component" value="Unassembled WGS sequence"/>
</dbReference>
<feature type="transmembrane region" description="Helical" evidence="1">
    <location>
        <begin position="265"/>
        <end position="283"/>
    </location>
</feature>
<evidence type="ECO:0000313" key="9">
    <source>
        <dbReference type="Proteomes" id="UP000286260"/>
    </source>
</evidence>
<feature type="transmembrane region" description="Helical" evidence="1">
    <location>
        <begin position="145"/>
        <end position="171"/>
    </location>
</feature>
<feature type="transmembrane region" description="Helical" evidence="1">
    <location>
        <begin position="224"/>
        <end position="253"/>
    </location>
</feature>
<dbReference type="EMBL" id="QSII01000002">
    <property type="protein sequence ID" value="RHC89417.1"/>
    <property type="molecule type" value="Genomic_DNA"/>
</dbReference>
<dbReference type="Proteomes" id="UP000285173">
    <property type="component" value="Unassembled WGS sequence"/>
</dbReference>
<dbReference type="EMBL" id="QSEF01000007">
    <property type="protein sequence ID" value="RGZ49463.1"/>
    <property type="molecule type" value="Genomic_DNA"/>
</dbReference>
<organism evidence="6 7">
    <name type="scientific">Parabacteroides merdae</name>
    <dbReference type="NCBI Taxonomy" id="46503"/>
    <lineage>
        <taxon>Bacteria</taxon>
        <taxon>Pseudomonadati</taxon>
        <taxon>Bacteroidota</taxon>
        <taxon>Bacteroidia</taxon>
        <taxon>Bacteroidales</taxon>
        <taxon>Tannerellaceae</taxon>
        <taxon>Parabacteroides</taxon>
    </lineage>
</organism>
<dbReference type="EMBL" id="QRKC01000001">
    <property type="protein sequence ID" value="RHH80396.1"/>
    <property type="molecule type" value="Genomic_DNA"/>
</dbReference>
<reference evidence="7 8" key="1">
    <citation type="submission" date="2018-08" db="EMBL/GenBank/DDBJ databases">
        <title>A genome reference for cultivated species of the human gut microbiota.</title>
        <authorList>
            <person name="Zou Y."/>
            <person name="Xue W."/>
            <person name="Luo G."/>
        </authorList>
    </citation>
    <scope>NUCLEOTIDE SEQUENCE [LARGE SCALE GENOMIC DNA]</scope>
    <source>
        <strain evidence="6 7">AM16-50</strain>
        <strain evidence="5 9">AM34-17</strain>
        <strain evidence="4 8">AM50-15</strain>
    </source>
</reference>
<evidence type="ECO:0000313" key="2">
    <source>
        <dbReference type="EMBL" id="GKH72484.1"/>
    </source>
</evidence>
<evidence type="ECO:0000313" key="3">
    <source>
        <dbReference type="EMBL" id="MTU67859.1"/>
    </source>
</evidence>
<feature type="transmembrane region" description="Helical" evidence="1">
    <location>
        <begin position="65"/>
        <end position="91"/>
    </location>
</feature>
<dbReference type="EMBL" id="WNDA01000002">
    <property type="protein sequence ID" value="MTU67859.1"/>
    <property type="molecule type" value="Genomic_DNA"/>
</dbReference>
<evidence type="ECO:0000313" key="8">
    <source>
        <dbReference type="Proteomes" id="UP000285173"/>
    </source>
</evidence>
<accession>A0A351E3S8</accession>
<reference evidence="2" key="3">
    <citation type="submission" date="2022-01" db="EMBL/GenBank/DDBJ databases">
        <title>Novel bile acid biosynthetic pathways are enriched in the microbiome of centenarians.</title>
        <authorList>
            <person name="Sato Y."/>
            <person name="Atarashi K."/>
            <person name="Plichta R.D."/>
            <person name="Arai Y."/>
            <person name="Sasajima S."/>
            <person name="Kearney M.S."/>
            <person name="Suda W."/>
            <person name="Takeshita K."/>
            <person name="Sasaki T."/>
            <person name="Okamoto S."/>
            <person name="Skelly N.A."/>
            <person name="Okamura Y."/>
            <person name="Vlamakis H."/>
            <person name="Li Y."/>
            <person name="Tanoue T."/>
            <person name="Takei H."/>
            <person name="Nittono H."/>
            <person name="Narushima S."/>
            <person name="Irie J."/>
            <person name="Itoh H."/>
            <person name="Moriya K."/>
            <person name="Sugiura Y."/>
            <person name="Suematsu M."/>
            <person name="Moritoki N."/>
            <person name="Shibata S."/>
            <person name="Littman R.D."/>
            <person name="Fischbach A.M."/>
            <person name="Uwamino Y."/>
            <person name="Inoue T."/>
            <person name="Honda A."/>
            <person name="Hattori M."/>
            <person name="Murai T."/>
            <person name="Xavier J.R."/>
            <person name="Hirose N."/>
            <person name="Honda K."/>
        </authorList>
    </citation>
    <scope>NUCLEOTIDE SEQUENCE</scope>
    <source>
        <strain evidence="2">CE91-St3</strain>
    </source>
</reference>